<dbReference type="PANTHER" id="PTHR43004">
    <property type="entry name" value="TRK SYSTEM POTASSIUM UPTAKE PROTEIN"/>
    <property type="match status" value="1"/>
</dbReference>
<protein>
    <submittedName>
        <fullName evidence="4">Putative monooxygenase</fullName>
    </submittedName>
</protein>
<feature type="domain" description="FAD-binding" evidence="3">
    <location>
        <begin position="5"/>
        <end position="358"/>
    </location>
</feature>
<dbReference type="Gene3D" id="3.50.50.60">
    <property type="entry name" value="FAD/NAD(P)-binding domain"/>
    <property type="match status" value="1"/>
</dbReference>
<comment type="caution">
    <text evidence="4">The sequence shown here is derived from an EMBL/GenBank/DDBJ whole genome shotgun (WGS) entry which is preliminary data.</text>
</comment>
<dbReference type="GO" id="GO:0006744">
    <property type="term" value="P:ubiquinone biosynthetic process"/>
    <property type="evidence" value="ECO:0007669"/>
    <property type="project" value="TreeGrafter"/>
</dbReference>
<keyword evidence="4" id="KW-0560">Oxidoreductase</keyword>
<keyword evidence="1" id="KW-0285">Flavoprotein</keyword>
<dbReference type="PRINTS" id="PR00420">
    <property type="entry name" value="RNGMNOXGNASE"/>
</dbReference>
<keyword evidence="2" id="KW-0274">FAD</keyword>
<dbReference type="Gene3D" id="3.30.9.10">
    <property type="entry name" value="D-Amino Acid Oxidase, subunit A, domain 2"/>
    <property type="match status" value="1"/>
</dbReference>
<keyword evidence="5" id="KW-1185">Reference proteome</keyword>
<sequence length="579" mass="61488">MTVAEVDVLVVGAGPAGLSTAVLLGRLGIPTRVVERRAAGSAHPKAHVVNARTMELFRQWGVADEVRDAALPLDRGIGVGWVTRVTGIEIGRITAADAPDEWDRMCADSSEALVSCPQDRIEPILLAAARRLGVRVDFGVEATGLDRTPDGVDVRVRRAADGGTETVRARYVVAADGARSPVREMLGIGNDAVAPVGHLLNAYVDADLGPYTGGRPYALWWILNSRTQGAMIALDGKRRWTYNFAFDPERESVADYPPERCAELFREAVGVPDLAVTVRSVLPWKLEIAIAERFRAGRVFLVGDAAHRFPPTGGFGMNTGIQDAHNLAWKLAAVLRGWAGEELLAGYEDERMPVARVNAAQSMRNAERMAGTGALFTDPSVLASIEDTAGADLRAALAAGIPAQRDHFLFQGQTFGHVYRSAAVVPDGTLAPRSTVAEYRMDAHPGALAPHTWFRTPGGARRATVDLSADTFVLLAGAEGRAWVEAADVASRRLGVPIAAFRVGADGDLDAETDGWRQVWGITPHGCVLVRPDGHVALRVPGAGPGGVADLIPALRAVLGRAEAGARADALDPADPAFP</sequence>
<gene>
    <name evidence="4" type="ORF">EHYA_07986</name>
</gene>
<reference evidence="4 5" key="1">
    <citation type="submission" date="2018-12" db="EMBL/GenBank/DDBJ databases">
        <title>Draft genome sequence of Embleya hyalina NBRC 13850T.</title>
        <authorList>
            <person name="Komaki H."/>
            <person name="Hosoyama A."/>
            <person name="Kimura A."/>
            <person name="Ichikawa N."/>
            <person name="Tamura T."/>
        </authorList>
    </citation>
    <scope>NUCLEOTIDE SEQUENCE [LARGE SCALE GENOMIC DNA]</scope>
    <source>
        <strain evidence="4 5">NBRC 13850</strain>
    </source>
</reference>
<dbReference type="Proteomes" id="UP000286931">
    <property type="component" value="Unassembled WGS sequence"/>
</dbReference>
<dbReference type="Pfam" id="PF21274">
    <property type="entry name" value="Rng_hyd_C"/>
    <property type="match status" value="1"/>
</dbReference>
<dbReference type="Gene3D" id="3.40.30.120">
    <property type="match status" value="1"/>
</dbReference>
<dbReference type="SUPFAM" id="SSF51905">
    <property type="entry name" value="FAD/NAD(P)-binding domain"/>
    <property type="match status" value="1"/>
</dbReference>
<evidence type="ECO:0000313" key="4">
    <source>
        <dbReference type="EMBL" id="GCE00261.1"/>
    </source>
</evidence>
<evidence type="ECO:0000313" key="5">
    <source>
        <dbReference type="Proteomes" id="UP000286931"/>
    </source>
</evidence>
<dbReference type="InterPro" id="IPR036188">
    <property type="entry name" value="FAD/NAD-bd_sf"/>
</dbReference>
<dbReference type="GO" id="GO:0071949">
    <property type="term" value="F:FAD binding"/>
    <property type="evidence" value="ECO:0007669"/>
    <property type="project" value="InterPro"/>
</dbReference>
<dbReference type="AlphaFoldDB" id="A0A401Z0C5"/>
<evidence type="ECO:0000259" key="3">
    <source>
        <dbReference type="Pfam" id="PF01494"/>
    </source>
</evidence>
<dbReference type="RefSeq" id="WP_126641997.1">
    <property type="nucleotide sequence ID" value="NZ_BIFH01000038.1"/>
</dbReference>
<organism evidence="4 5">
    <name type="scientific">Embleya hyalina</name>
    <dbReference type="NCBI Taxonomy" id="516124"/>
    <lineage>
        <taxon>Bacteria</taxon>
        <taxon>Bacillati</taxon>
        <taxon>Actinomycetota</taxon>
        <taxon>Actinomycetes</taxon>
        <taxon>Kitasatosporales</taxon>
        <taxon>Streptomycetaceae</taxon>
        <taxon>Embleya</taxon>
    </lineage>
</organism>
<dbReference type="InterPro" id="IPR050641">
    <property type="entry name" value="RIFMO-like"/>
</dbReference>
<dbReference type="GO" id="GO:0016709">
    <property type="term" value="F:oxidoreductase activity, acting on paired donors, with incorporation or reduction of molecular oxygen, NAD(P)H as one donor, and incorporation of one atom of oxygen"/>
    <property type="evidence" value="ECO:0007669"/>
    <property type="project" value="UniProtKB-ARBA"/>
</dbReference>
<accession>A0A401Z0C5</accession>
<evidence type="ECO:0000256" key="1">
    <source>
        <dbReference type="ARBA" id="ARBA00022630"/>
    </source>
</evidence>
<name>A0A401Z0C5_9ACTN</name>
<dbReference type="PANTHER" id="PTHR43004:SF6">
    <property type="entry name" value="FAD_NAD(P)-BINDING OXIDOREDUCTASE FAMILY PROTEIN"/>
    <property type="match status" value="1"/>
</dbReference>
<dbReference type="Pfam" id="PF01494">
    <property type="entry name" value="FAD_binding_3"/>
    <property type="match status" value="1"/>
</dbReference>
<evidence type="ECO:0000256" key="2">
    <source>
        <dbReference type="ARBA" id="ARBA00022827"/>
    </source>
</evidence>
<proteinExistence type="predicted"/>
<keyword evidence="4" id="KW-0503">Monooxygenase</keyword>
<dbReference type="EMBL" id="BIFH01000038">
    <property type="protein sequence ID" value="GCE00261.1"/>
    <property type="molecule type" value="Genomic_DNA"/>
</dbReference>
<dbReference type="InterPro" id="IPR002938">
    <property type="entry name" value="FAD-bd"/>
</dbReference>
<dbReference type="OrthoDB" id="8670884at2"/>